<protein>
    <recommendedName>
        <fullName evidence="16 17">Na(+)-translocating NADH-quinone reductase subunit C</fullName>
        <shortName evidence="16 17">Na(+)-NQR subunit C</shortName>
        <shortName evidence="16 17">Na(+)-translocating NQR subunit C</shortName>
        <ecNumber evidence="16 17">7.2.1.1</ecNumber>
    </recommendedName>
    <alternativeName>
        <fullName evidence="16 17">NQR complex subunit C</fullName>
    </alternativeName>
    <alternativeName>
        <fullName evidence="16 17">NQR-1 subunit C</fullName>
    </alternativeName>
</protein>
<dbReference type="EC" id="7.2.1.1" evidence="16 17"/>
<evidence type="ECO:0000256" key="5">
    <source>
        <dbReference type="ARBA" id="ARBA00022630"/>
    </source>
</evidence>
<keyword evidence="20" id="KW-1185">Reference proteome</keyword>
<evidence type="ECO:0000256" key="14">
    <source>
        <dbReference type="ARBA" id="ARBA00023136"/>
    </source>
</evidence>
<evidence type="ECO:0000256" key="11">
    <source>
        <dbReference type="ARBA" id="ARBA00023053"/>
    </source>
</evidence>
<dbReference type="AlphaFoldDB" id="A0A256GMS9"/>
<dbReference type="EMBL" id="NNRM01000015">
    <property type="protein sequence ID" value="OYR28495.1"/>
    <property type="molecule type" value="Genomic_DNA"/>
</dbReference>
<comment type="similarity">
    <text evidence="16 17">Belongs to the NqrC family.</text>
</comment>
<comment type="subcellular location">
    <subcellularLocation>
        <location evidence="16">Cell membrane</location>
        <topology evidence="16">Single-pass membrane protein</topology>
    </subcellularLocation>
</comment>
<keyword evidence="2 16" id="KW-1003">Cell membrane</keyword>
<organism evidence="19 20">
    <name type="scientific">Brucella pseudogrignonensis</name>
    <dbReference type="NCBI Taxonomy" id="419475"/>
    <lineage>
        <taxon>Bacteria</taxon>
        <taxon>Pseudomonadati</taxon>
        <taxon>Pseudomonadota</taxon>
        <taxon>Alphaproteobacteria</taxon>
        <taxon>Hyphomicrobiales</taxon>
        <taxon>Brucellaceae</taxon>
        <taxon>Brucella/Ochrobactrum group</taxon>
        <taxon>Brucella</taxon>
    </lineage>
</organism>
<sequence length="272" mass="28972">MADARPPSPRPGMWRRFLNRPNTDGVKTIGMSLLVAIGCGFTVSIAAVVLRPIQQANIVAQQQGRMVQMLENVPGIGEILKESGASGVETLVIDLASGTVAADVDPGSFDQRAAAADAERSSALPRADDLAGLSRRENHALVYLLRRGEELALVVLPVRGAGYQSTIRAYLALEADLDTVAAFTVYEQGETPGLGARVAEDGWQAQWAGKRIFDDGDFAISVVRGNASGPNEVDGISGASVTSYAISDMLEFWMGEHGFGPFLDRLKKGEIE</sequence>
<evidence type="ECO:0000313" key="20">
    <source>
        <dbReference type="Proteomes" id="UP000216188"/>
    </source>
</evidence>
<comment type="subunit">
    <text evidence="16 17">Composed of six subunits; NqrA, NqrB, NqrC, NqrD, NqrE and NqrF.</text>
</comment>
<evidence type="ECO:0000256" key="17">
    <source>
        <dbReference type="PIRNR" id="PIRNR009437"/>
    </source>
</evidence>
<dbReference type="InterPro" id="IPR007329">
    <property type="entry name" value="FMN-bd"/>
</dbReference>
<keyword evidence="11 16" id="KW-0915">Sodium</keyword>
<comment type="caution">
    <text evidence="19">The sequence shown here is derived from an EMBL/GenBank/DDBJ whole genome shotgun (WGS) entry which is preliminary data.</text>
</comment>
<keyword evidence="1 16" id="KW-0813">Transport</keyword>
<keyword evidence="5 16" id="KW-0285">Flavoprotein</keyword>
<dbReference type="GO" id="GO:0010181">
    <property type="term" value="F:FMN binding"/>
    <property type="evidence" value="ECO:0007669"/>
    <property type="project" value="UniProtKB-UniRule"/>
</dbReference>
<keyword evidence="6 16" id="KW-0288">FMN</keyword>
<evidence type="ECO:0000256" key="15">
    <source>
        <dbReference type="ARBA" id="ARBA00023201"/>
    </source>
</evidence>
<comment type="caution">
    <text evidence="16">The residue potentially involved in the covalent binding of FMN is a Ser instead of a Thr.</text>
</comment>
<keyword evidence="9 16" id="KW-1133">Transmembrane helix</keyword>
<dbReference type="RefSeq" id="WP_009450485.1">
    <property type="nucleotide sequence ID" value="NZ_JBHEEM010000016.1"/>
</dbReference>
<comment type="caution">
    <text evidence="16">Lacks conserved residue(s) required for the propagation of feature annotation.</text>
</comment>
<comment type="function">
    <text evidence="16">NQR complex catalyzes the reduction of ubiquinone-1 to ubiquinol by two successive reactions, coupled with the transport of Na(+) ions from the cytoplasm to the periplasm. NqrA to NqrE are probably involved in the second step, the conversion of ubisemiquinone to ubiquinol.</text>
</comment>
<dbReference type="PANTHER" id="PTHR37838:SF1">
    <property type="entry name" value="NA(+)-TRANSLOCATING NADH-QUINONE REDUCTASE SUBUNIT C"/>
    <property type="match status" value="1"/>
</dbReference>
<keyword evidence="13 16" id="KW-0830">Ubiquinone</keyword>
<proteinExistence type="inferred from homology"/>
<evidence type="ECO:0000256" key="16">
    <source>
        <dbReference type="HAMAP-Rule" id="MF_00427"/>
    </source>
</evidence>
<evidence type="ECO:0000256" key="2">
    <source>
        <dbReference type="ARBA" id="ARBA00022475"/>
    </source>
</evidence>
<evidence type="ECO:0000256" key="9">
    <source>
        <dbReference type="ARBA" id="ARBA00022989"/>
    </source>
</evidence>
<evidence type="ECO:0000313" key="19">
    <source>
        <dbReference type="EMBL" id="OYR28495.1"/>
    </source>
</evidence>
<feature type="modified residue" description="FMN phosphoryl serine" evidence="16">
    <location>
        <position position="240"/>
    </location>
</feature>
<feature type="domain" description="FMN-binding" evidence="18">
    <location>
        <begin position="162"/>
        <end position="257"/>
    </location>
</feature>
<evidence type="ECO:0000256" key="1">
    <source>
        <dbReference type="ARBA" id="ARBA00022448"/>
    </source>
</evidence>
<dbReference type="HAMAP" id="MF_00427">
    <property type="entry name" value="NqrC"/>
    <property type="match status" value="1"/>
</dbReference>
<dbReference type="PANTHER" id="PTHR37838">
    <property type="entry name" value="NA(+)-TRANSLOCATING NADH-QUINONE REDUCTASE SUBUNIT C"/>
    <property type="match status" value="1"/>
</dbReference>
<keyword evidence="19" id="KW-0560">Oxidoreductase</keyword>
<dbReference type="SMART" id="SM00900">
    <property type="entry name" value="FMN_bind"/>
    <property type="match status" value="1"/>
</dbReference>
<keyword evidence="7 16" id="KW-0812">Transmembrane</keyword>
<feature type="transmembrane region" description="Helical" evidence="16">
    <location>
        <begin position="29"/>
        <end position="50"/>
    </location>
</feature>
<evidence type="ECO:0000256" key="8">
    <source>
        <dbReference type="ARBA" id="ARBA00022967"/>
    </source>
</evidence>
<evidence type="ECO:0000256" key="3">
    <source>
        <dbReference type="ARBA" id="ARBA00022519"/>
    </source>
</evidence>
<comment type="cofactor">
    <cofactor evidence="16 17">
        <name>FMN</name>
        <dbReference type="ChEBI" id="CHEBI:58210"/>
    </cofactor>
</comment>
<keyword evidence="8 16" id="KW-1278">Translocase</keyword>
<dbReference type="NCBIfam" id="TIGR01938">
    <property type="entry name" value="nqrC"/>
    <property type="match status" value="1"/>
</dbReference>
<dbReference type="Proteomes" id="UP000216188">
    <property type="component" value="Unassembled WGS sequence"/>
</dbReference>
<evidence type="ECO:0000256" key="12">
    <source>
        <dbReference type="ARBA" id="ARBA00023065"/>
    </source>
</evidence>
<evidence type="ECO:0000256" key="4">
    <source>
        <dbReference type="ARBA" id="ARBA00022553"/>
    </source>
</evidence>
<dbReference type="GO" id="GO:0006814">
    <property type="term" value="P:sodium ion transport"/>
    <property type="evidence" value="ECO:0007669"/>
    <property type="project" value="UniProtKB-UniRule"/>
</dbReference>
<evidence type="ECO:0000259" key="18">
    <source>
        <dbReference type="SMART" id="SM00900"/>
    </source>
</evidence>
<reference evidence="19 20" key="1">
    <citation type="submission" date="2017-07" db="EMBL/GenBank/DDBJ databases">
        <title>Phylogenetic study on the rhizospheric bacterium Ochrobactrum sp. A44.</title>
        <authorList>
            <person name="Krzyzanowska D.M."/>
            <person name="Ossowicki A."/>
            <person name="Rajewska M."/>
            <person name="Maciag T."/>
            <person name="Kaczynski Z."/>
            <person name="Czerwicka M."/>
            <person name="Jafra S."/>
        </authorList>
    </citation>
    <scope>NUCLEOTIDE SEQUENCE [LARGE SCALE GENOMIC DNA]</scope>
    <source>
        <strain evidence="19 20">CCUG 30717</strain>
    </source>
</reference>
<evidence type="ECO:0000256" key="10">
    <source>
        <dbReference type="ARBA" id="ARBA00023027"/>
    </source>
</evidence>
<dbReference type="GO" id="GO:0005886">
    <property type="term" value="C:plasma membrane"/>
    <property type="evidence" value="ECO:0007669"/>
    <property type="project" value="UniProtKB-SubCell"/>
</dbReference>
<keyword evidence="14 16" id="KW-0472">Membrane</keyword>
<evidence type="ECO:0000256" key="13">
    <source>
        <dbReference type="ARBA" id="ARBA00023075"/>
    </source>
</evidence>
<accession>A0A256GMS9</accession>
<keyword evidence="4 16" id="KW-0597">Phosphoprotein</keyword>
<gene>
    <name evidence="16 19" type="primary">nqrC</name>
    <name evidence="19" type="ORF">CEV34_1156</name>
</gene>
<keyword evidence="10 16" id="KW-0520">NAD</keyword>
<comment type="catalytic activity">
    <reaction evidence="16 17">
        <text>a ubiquinone + n Na(+)(in) + NADH + H(+) = a ubiquinol + n Na(+)(out) + NAD(+)</text>
        <dbReference type="Rhea" id="RHEA:47748"/>
        <dbReference type="Rhea" id="RHEA-COMP:9565"/>
        <dbReference type="Rhea" id="RHEA-COMP:9566"/>
        <dbReference type="ChEBI" id="CHEBI:15378"/>
        <dbReference type="ChEBI" id="CHEBI:16389"/>
        <dbReference type="ChEBI" id="CHEBI:17976"/>
        <dbReference type="ChEBI" id="CHEBI:29101"/>
        <dbReference type="ChEBI" id="CHEBI:57540"/>
        <dbReference type="ChEBI" id="CHEBI:57945"/>
        <dbReference type="EC" id="7.2.1.1"/>
    </reaction>
</comment>
<dbReference type="PIRSF" id="PIRSF009437">
    <property type="entry name" value="NQR-1_subunit_C"/>
    <property type="match status" value="1"/>
</dbReference>
<evidence type="ECO:0000256" key="6">
    <source>
        <dbReference type="ARBA" id="ARBA00022643"/>
    </source>
</evidence>
<dbReference type="Pfam" id="PF04205">
    <property type="entry name" value="FMN_bind"/>
    <property type="match status" value="1"/>
</dbReference>
<keyword evidence="12 16" id="KW-0406">Ion transport</keyword>
<evidence type="ECO:0000256" key="7">
    <source>
        <dbReference type="ARBA" id="ARBA00022692"/>
    </source>
</evidence>
<keyword evidence="3" id="KW-0997">Cell inner membrane</keyword>
<dbReference type="InterPro" id="IPR010204">
    <property type="entry name" value="NqrC"/>
</dbReference>
<keyword evidence="15 16" id="KW-0739">Sodium transport</keyword>
<dbReference type="GO" id="GO:0016655">
    <property type="term" value="F:oxidoreductase activity, acting on NAD(P)H, quinone or similar compound as acceptor"/>
    <property type="evidence" value="ECO:0007669"/>
    <property type="project" value="UniProtKB-UniRule"/>
</dbReference>
<name>A0A256GMS9_9HYPH</name>